<dbReference type="PROSITE" id="PS50075">
    <property type="entry name" value="CARRIER"/>
    <property type="match status" value="1"/>
</dbReference>
<dbReference type="InterPro" id="IPR042099">
    <property type="entry name" value="ANL_N_sf"/>
</dbReference>
<evidence type="ECO:0000313" key="5">
    <source>
        <dbReference type="EMBL" id="GAA2005546.1"/>
    </source>
</evidence>
<dbReference type="PANTHER" id="PTHR45527">
    <property type="entry name" value="NONRIBOSOMAL PEPTIDE SYNTHETASE"/>
    <property type="match status" value="1"/>
</dbReference>
<dbReference type="Gene3D" id="3.40.50.12780">
    <property type="entry name" value="N-terminal domain of ligase-like"/>
    <property type="match status" value="1"/>
</dbReference>
<dbReference type="SUPFAM" id="SSF52777">
    <property type="entry name" value="CoA-dependent acyltransferases"/>
    <property type="match status" value="2"/>
</dbReference>
<dbReference type="InterPro" id="IPR000873">
    <property type="entry name" value="AMP-dep_synth/lig_dom"/>
</dbReference>
<dbReference type="CDD" id="cd05930">
    <property type="entry name" value="A_NRPS"/>
    <property type="match status" value="1"/>
</dbReference>
<dbReference type="InterPro" id="IPR045851">
    <property type="entry name" value="AMP-bd_C_sf"/>
</dbReference>
<feature type="domain" description="Carrier" evidence="4">
    <location>
        <begin position="982"/>
        <end position="1057"/>
    </location>
</feature>
<dbReference type="PROSITE" id="PS00455">
    <property type="entry name" value="AMP_BINDING"/>
    <property type="match status" value="1"/>
</dbReference>
<dbReference type="PROSITE" id="PS00012">
    <property type="entry name" value="PHOSPHOPANTETHEINE"/>
    <property type="match status" value="1"/>
</dbReference>
<dbReference type="Gene3D" id="3.30.300.30">
    <property type="match status" value="1"/>
</dbReference>
<dbReference type="SMART" id="SM00823">
    <property type="entry name" value="PKS_PP"/>
    <property type="match status" value="1"/>
</dbReference>
<evidence type="ECO:0000313" key="6">
    <source>
        <dbReference type="Proteomes" id="UP001499854"/>
    </source>
</evidence>
<evidence type="ECO:0000256" key="3">
    <source>
        <dbReference type="ARBA" id="ARBA00022553"/>
    </source>
</evidence>
<dbReference type="Pfam" id="PF13193">
    <property type="entry name" value="AMP-binding_C"/>
    <property type="match status" value="1"/>
</dbReference>
<dbReference type="InterPro" id="IPR020845">
    <property type="entry name" value="AMP-binding_CS"/>
</dbReference>
<dbReference type="InterPro" id="IPR025110">
    <property type="entry name" value="AMP-bd_C"/>
</dbReference>
<organism evidence="5 6">
    <name type="scientific">Catenulispora subtropica</name>
    <dbReference type="NCBI Taxonomy" id="450798"/>
    <lineage>
        <taxon>Bacteria</taxon>
        <taxon>Bacillati</taxon>
        <taxon>Actinomycetota</taxon>
        <taxon>Actinomycetes</taxon>
        <taxon>Catenulisporales</taxon>
        <taxon>Catenulisporaceae</taxon>
        <taxon>Catenulispora</taxon>
    </lineage>
</organism>
<dbReference type="SUPFAM" id="SSF47336">
    <property type="entry name" value="ACP-like"/>
    <property type="match status" value="1"/>
</dbReference>
<proteinExistence type="predicted"/>
<evidence type="ECO:0000256" key="1">
    <source>
        <dbReference type="ARBA" id="ARBA00001957"/>
    </source>
</evidence>
<protein>
    <recommendedName>
        <fullName evidence="4">Carrier domain-containing protein</fullName>
    </recommendedName>
</protein>
<dbReference type="Pfam" id="PF00501">
    <property type="entry name" value="AMP-binding"/>
    <property type="match status" value="1"/>
</dbReference>
<keyword evidence="2" id="KW-0596">Phosphopantetheine</keyword>
<keyword evidence="3" id="KW-0597">Phosphoprotein</keyword>
<dbReference type="RefSeq" id="WP_344662889.1">
    <property type="nucleotide sequence ID" value="NZ_BAAAQM010000086.1"/>
</dbReference>
<dbReference type="InterPro" id="IPR023213">
    <property type="entry name" value="CAT-like_dom_sf"/>
</dbReference>
<dbReference type="Pfam" id="PF00668">
    <property type="entry name" value="Condensation"/>
    <property type="match status" value="1"/>
</dbReference>
<reference evidence="5 6" key="1">
    <citation type="journal article" date="2019" name="Int. J. Syst. Evol. Microbiol.">
        <title>The Global Catalogue of Microorganisms (GCM) 10K type strain sequencing project: providing services to taxonomists for standard genome sequencing and annotation.</title>
        <authorList>
            <consortium name="The Broad Institute Genomics Platform"/>
            <consortium name="The Broad Institute Genome Sequencing Center for Infectious Disease"/>
            <person name="Wu L."/>
            <person name="Ma J."/>
        </authorList>
    </citation>
    <scope>NUCLEOTIDE SEQUENCE [LARGE SCALE GENOMIC DNA]</scope>
    <source>
        <strain evidence="5 6">JCM 16013</strain>
    </source>
</reference>
<dbReference type="InterPro" id="IPR006162">
    <property type="entry name" value="Ppantetheine_attach_site"/>
</dbReference>
<dbReference type="Gene3D" id="3.30.559.10">
    <property type="entry name" value="Chloramphenicol acetyltransferase-like domain"/>
    <property type="match status" value="1"/>
</dbReference>
<sequence>MRTVYVPKAQARLWLADQLTPDSAVYLSNVFFRLRGPLDAAAAEAALRAVVTRHEVLRTSLLEADGELVGVVRPEDWFRLETVEAAEADLDVLLRADAATPVDAAAGLPFRARLLRLAPDDHVLCIGVHHMAADRGSLDILYNEFGLFYRRLTAASDEPEPPELAKQFRDIALAQDAWHDSPALGPAIELQRSALAGRDAFELVPDRPRPAVRTGTGALCHTFELPDATLHGLTAVARSKAASLYMVLLAATHAVLHRYTGRTDVTTGTSSATREGADAAAAIGPFFTMLALPGDTSGNPAFSDLVARVRDIALDAYEGRRIAFDTLVNELGVPRDPSRTPLFQILVDLTTPVRPPRLPGIEVAEILTPGSGAKYDLTIEFRTEPGLGISVEWDSALYEQDSVMRLMEHLRTVLNAVAADPRLRIDDIPMLGAAELDELRALAAPEREPLPRRCLHQLFEEQAARTPDAVAVCDGQSSWSYADLDARATEIARGLVALGVGPDVPVAVLLDRSADLIAALYGILKAGGAFVPVDPESPLARVGTILRRAGAPLCLIPSGDFGADPARVPEVAAEAGCRAVDLETVCAAAGRQTGLPVVRPANLCSIYFTSGSTGEPKGVASTHRGWVGQMANLQKRYRLAAGETLLFKTPLSFDDVAREIFWPLMLGARTVVLPPGLHRDPRALLEATITHRLPWLQFVPGMLALYLDEITPAHLDGLRGLRDLVSDGDRLPPATVEAFQTRLGRPLGVRLNNHWGTTEVSIDSTHHVCSEADAADEGDAVAIGTPMENHEVHLLDATLNPVPRGAVGELCIGGVGLARGYLGDPGRTARAFVPHPFRPGERLYRTGDTGRLRPDGELVFRGRRDHQVKVRGIRVELGEVEAAVKACPLVGDAVVGTWEPAPGDRRVVAYVVAAAGESTLGRPAAALRVELRDFLISSLAPHAVPGAIVVLPELPRNPSGKIDRRSLPAPDPDALSDGPFVPPATDAEQALARVWATVLGVERLGATDDFFAVGGHSLLVTRAVNRMREVFAVDVPVRLVFEHSTVRAAAARLEDMILAEVEALSEEEAEALLATVE</sequence>
<dbReference type="InterPro" id="IPR001242">
    <property type="entry name" value="Condensation_dom"/>
</dbReference>
<dbReference type="EMBL" id="BAAAQM010000086">
    <property type="protein sequence ID" value="GAA2005546.1"/>
    <property type="molecule type" value="Genomic_DNA"/>
</dbReference>
<dbReference type="Gene3D" id="3.30.559.30">
    <property type="entry name" value="Nonribosomal peptide synthetase, condensation domain"/>
    <property type="match status" value="1"/>
</dbReference>
<accession>A0ABN2TEW1</accession>
<dbReference type="PANTHER" id="PTHR45527:SF1">
    <property type="entry name" value="FATTY ACID SYNTHASE"/>
    <property type="match status" value="1"/>
</dbReference>
<dbReference type="Gene3D" id="1.10.1200.10">
    <property type="entry name" value="ACP-like"/>
    <property type="match status" value="1"/>
</dbReference>
<comment type="caution">
    <text evidence="5">The sequence shown here is derived from an EMBL/GenBank/DDBJ whole genome shotgun (WGS) entry which is preliminary data.</text>
</comment>
<dbReference type="InterPro" id="IPR036736">
    <property type="entry name" value="ACP-like_sf"/>
</dbReference>
<dbReference type="Pfam" id="PF00550">
    <property type="entry name" value="PP-binding"/>
    <property type="match status" value="1"/>
</dbReference>
<evidence type="ECO:0000259" key="4">
    <source>
        <dbReference type="PROSITE" id="PS50075"/>
    </source>
</evidence>
<dbReference type="Proteomes" id="UP001499854">
    <property type="component" value="Unassembled WGS sequence"/>
</dbReference>
<comment type="cofactor">
    <cofactor evidence="1">
        <name>pantetheine 4'-phosphate</name>
        <dbReference type="ChEBI" id="CHEBI:47942"/>
    </cofactor>
</comment>
<gene>
    <name evidence="5" type="ORF">GCM10009838_84710</name>
</gene>
<keyword evidence="6" id="KW-1185">Reference proteome</keyword>
<evidence type="ECO:0000256" key="2">
    <source>
        <dbReference type="ARBA" id="ARBA00022450"/>
    </source>
</evidence>
<dbReference type="CDD" id="cd19531">
    <property type="entry name" value="LCL_NRPS-like"/>
    <property type="match status" value="1"/>
</dbReference>
<dbReference type="NCBIfam" id="TIGR01733">
    <property type="entry name" value="AA-adenyl-dom"/>
    <property type="match status" value="1"/>
</dbReference>
<dbReference type="InterPro" id="IPR009081">
    <property type="entry name" value="PP-bd_ACP"/>
</dbReference>
<dbReference type="InterPro" id="IPR010071">
    <property type="entry name" value="AA_adenyl_dom"/>
</dbReference>
<dbReference type="InterPro" id="IPR020806">
    <property type="entry name" value="PKS_PP-bd"/>
</dbReference>
<name>A0ABN2TEW1_9ACTN</name>
<dbReference type="SUPFAM" id="SSF56801">
    <property type="entry name" value="Acetyl-CoA synthetase-like"/>
    <property type="match status" value="1"/>
</dbReference>